<keyword evidence="5" id="KW-1185">Reference proteome</keyword>
<comment type="caution">
    <text evidence="4">The sequence shown here is derived from an EMBL/GenBank/DDBJ whole genome shotgun (WGS) entry which is preliminary data.</text>
</comment>
<keyword evidence="1" id="KW-0472">Membrane</keyword>
<gene>
    <name evidence="4" type="ORF">M2A_0008</name>
</gene>
<dbReference type="InterPro" id="IPR019251">
    <property type="entry name" value="DUF2231_TM"/>
</dbReference>
<evidence type="ECO:0000259" key="3">
    <source>
        <dbReference type="Pfam" id="PF09990"/>
    </source>
</evidence>
<keyword evidence="2" id="KW-0732">Signal</keyword>
<dbReference type="STRING" id="1333998.M2A_0008"/>
<feature type="transmembrane region" description="Helical" evidence="1">
    <location>
        <begin position="162"/>
        <end position="181"/>
    </location>
</feature>
<feature type="chain" id="PRO_5001754811" evidence="2">
    <location>
        <begin position="27"/>
        <end position="239"/>
    </location>
</feature>
<sequence length="239" mass="25715">MIHRFSIFAVTAGLFLVLAMTGSAYAHGDEVHERPSGQADMPVPAQDRHGAQAFANAKAGSPAPMQDEGGHDHSAHAGWADTGFERFLNWIGKLHPAATNFPIGLLLGAALAEALRFRYRTALLPNAARFMLWAGTVSAVGTVILGWFFAGFSVSSDGPLLAFHRWNGTAVAILALAVLWLGERHWREQSGPGLYRTGLFVLAVLAGLNGYLGGRMLYGADHYAYPAAHTHSPHSHEEH</sequence>
<evidence type="ECO:0000313" key="4">
    <source>
        <dbReference type="EMBL" id="GAK43509.1"/>
    </source>
</evidence>
<keyword evidence="1" id="KW-0812">Transmembrane</keyword>
<proteinExistence type="predicted"/>
<keyword evidence="1" id="KW-1133">Transmembrane helix</keyword>
<dbReference type="RefSeq" id="WP_156101639.1">
    <property type="nucleotide sequence ID" value="NZ_BBIO01000001.1"/>
</dbReference>
<organism evidence="4 5">
    <name type="scientific">Tepidicaulis marinus</name>
    <dbReference type="NCBI Taxonomy" id="1333998"/>
    <lineage>
        <taxon>Bacteria</taxon>
        <taxon>Pseudomonadati</taxon>
        <taxon>Pseudomonadota</taxon>
        <taxon>Alphaproteobacteria</taxon>
        <taxon>Hyphomicrobiales</taxon>
        <taxon>Parvibaculaceae</taxon>
        <taxon>Tepidicaulis</taxon>
    </lineage>
</organism>
<feature type="transmembrane region" description="Helical" evidence="1">
    <location>
        <begin position="193"/>
        <end position="212"/>
    </location>
</feature>
<name>A0A081B641_9HYPH</name>
<dbReference type="Proteomes" id="UP000028702">
    <property type="component" value="Unassembled WGS sequence"/>
</dbReference>
<reference evidence="4 5" key="1">
    <citation type="submission" date="2014-07" db="EMBL/GenBank/DDBJ databases">
        <title>Tepidicaulis marinum gen. nov., sp. nov., a novel marine bacterium denitrifying nitrate to nitrous oxide strictly under microaerobic conditions.</title>
        <authorList>
            <person name="Takeuchi M."/>
            <person name="Yamagishi T."/>
            <person name="Kamagata Y."/>
            <person name="Oshima K."/>
            <person name="Hattori M."/>
            <person name="Katayama T."/>
            <person name="Hanada S."/>
            <person name="Tamaki H."/>
            <person name="Marumo K."/>
            <person name="Maeda H."/>
            <person name="Nedachi M."/>
            <person name="Iwasaki W."/>
            <person name="Suwa Y."/>
            <person name="Sakata S."/>
        </authorList>
    </citation>
    <scope>NUCLEOTIDE SEQUENCE [LARGE SCALE GENOMIC DNA]</scope>
    <source>
        <strain evidence="4 5">MA2</strain>
    </source>
</reference>
<evidence type="ECO:0000256" key="2">
    <source>
        <dbReference type="SAM" id="SignalP"/>
    </source>
</evidence>
<dbReference type="eggNOG" id="COG4244">
    <property type="taxonomic scope" value="Bacteria"/>
</dbReference>
<evidence type="ECO:0000313" key="5">
    <source>
        <dbReference type="Proteomes" id="UP000028702"/>
    </source>
</evidence>
<dbReference type="AlphaFoldDB" id="A0A081B641"/>
<protein>
    <submittedName>
        <fullName evidence="4">Conserved protein</fullName>
    </submittedName>
</protein>
<feature type="transmembrane region" description="Helical" evidence="1">
    <location>
        <begin position="97"/>
        <end position="115"/>
    </location>
</feature>
<accession>A0A081B641</accession>
<dbReference type="Pfam" id="PF09990">
    <property type="entry name" value="DUF2231"/>
    <property type="match status" value="1"/>
</dbReference>
<dbReference type="EMBL" id="BBIO01000001">
    <property type="protein sequence ID" value="GAK43509.1"/>
    <property type="molecule type" value="Genomic_DNA"/>
</dbReference>
<feature type="transmembrane region" description="Helical" evidence="1">
    <location>
        <begin position="127"/>
        <end position="150"/>
    </location>
</feature>
<evidence type="ECO:0000256" key="1">
    <source>
        <dbReference type="SAM" id="Phobius"/>
    </source>
</evidence>
<feature type="signal peptide" evidence="2">
    <location>
        <begin position="1"/>
        <end position="26"/>
    </location>
</feature>
<feature type="domain" description="DUF2231" evidence="3">
    <location>
        <begin position="94"/>
        <end position="218"/>
    </location>
</feature>